<dbReference type="Gene3D" id="2.10.25.10">
    <property type="entry name" value="Laminin"/>
    <property type="match status" value="1"/>
</dbReference>
<dbReference type="PANTHER" id="PTHR24032">
    <property type="entry name" value="EGF-LIKE DOMAIN-CONTAINING PROTEIN-RELATED-RELATED"/>
    <property type="match status" value="1"/>
</dbReference>
<keyword evidence="2" id="KW-0812">Transmembrane</keyword>
<sequence>MRMLIGSVYVSNLMVVGLMLLLFNIDIIQCRQYDDDDGDDTIVPVTSNVVECPNNCSGHGICNPTFGSCQCDSGYDHLLDCSSFFFVDSPNIYHDKLATTTTNQNDSLEDPPVDCSIQQVRPHRLYNTTVLDDLTSTLTTNESVAGIAVNFTMAIQQIREIYRDESILQTVSMDNIAWTLLNQTSTDIGEQSVYIGTIKNNQHTKLQLKIDRFIDTQMIVFADEDMQAPRKSIKYTVKIIDWVWASPISKLQVIFHSRSDSVEFDECGNMKVRIEVPPYDQINWVQVQVGRSVFITRIASRMIIDNVTITPSTVTIIPNDDPLFSQQINHQQFNLLTAFNIPPFKQSIELDPIFNGVLLGDEYILPECEPKEPSSSSYSCNDVKLIHHHIIRHLKHGR</sequence>
<proteinExistence type="predicted"/>
<dbReference type="Pfam" id="PF22933">
    <property type="entry name" value="ComC_SSD"/>
    <property type="match status" value="1"/>
</dbReference>
<feature type="disulfide bond" evidence="1">
    <location>
        <begin position="52"/>
        <end position="62"/>
    </location>
</feature>
<dbReference type="CDD" id="cd00053">
    <property type="entry name" value="EGF"/>
    <property type="match status" value="1"/>
</dbReference>
<organism evidence="4 5">
    <name type="scientific">Cavenderia fasciculata</name>
    <name type="common">Slime mold</name>
    <name type="synonym">Dictyostelium fasciculatum</name>
    <dbReference type="NCBI Taxonomy" id="261658"/>
    <lineage>
        <taxon>Eukaryota</taxon>
        <taxon>Amoebozoa</taxon>
        <taxon>Evosea</taxon>
        <taxon>Eumycetozoa</taxon>
        <taxon>Dictyostelia</taxon>
        <taxon>Acytosteliales</taxon>
        <taxon>Cavenderiaceae</taxon>
        <taxon>Cavenderia</taxon>
    </lineage>
</organism>
<dbReference type="Proteomes" id="UP000007797">
    <property type="component" value="Unassembled WGS sequence"/>
</dbReference>
<reference evidence="5" key="1">
    <citation type="journal article" date="2011" name="Genome Res.">
        <title>Phylogeny-wide analysis of social amoeba genomes highlights ancient origins for complex intercellular communication.</title>
        <authorList>
            <person name="Heidel A.J."/>
            <person name="Lawal H.M."/>
            <person name="Felder M."/>
            <person name="Schilde C."/>
            <person name="Helps N.R."/>
            <person name="Tunggal B."/>
            <person name="Rivero F."/>
            <person name="John U."/>
            <person name="Schleicher M."/>
            <person name="Eichinger L."/>
            <person name="Platzer M."/>
            <person name="Noegel A.A."/>
            <person name="Schaap P."/>
            <person name="Gloeckner G."/>
        </authorList>
    </citation>
    <scope>NUCLEOTIDE SEQUENCE [LARGE SCALE GENOMIC DNA]</scope>
    <source>
        <strain evidence="5">SH3</strain>
    </source>
</reference>
<dbReference type="STRING" id="1054147.F4PIT1"/>
<evidence type="ECO:0000256" key="1">
    <source>
        <dbReference type="PROSITE-ProRule" id="PRU00076"/>
    </source>
</evidence>
<dbReference type="AlphaFoldDB" id="F4PIT1"/>
<dbReference type="KEGG" id="dfa:DFA_02904"/>
<feature type="transmembrane region" description="Helical" evidence="2">
    <location>
        <begin position="7"/>
        <end position="25"/>
    </location>
</feature>
<evidence type="ECO:0000313" key="4">
    <source>
        <dbReference type="EMBL" id="EGG24660.1"/>
    </source>
</evidence>
<dbReference type="PANTHER" id="PTHR24032:SF39">
    <property type="entry name" value="EGF-LIKE DOMAIN-CONTAINING PROTEIN"/>
    <property type="match status" value="1"/>
</dbReference>
<keyword evidence="1" id="KW-0245">EGF-like domain</keyword>
<keyword evidence="5" id="KW-1185">Reference proteome</keyword>
<comment type="caution">
    <text evidence="1">Lacks conserved residue(s) required for the propagation of feature annotation.</text>
</comment>
<keyword evidence="2" id="KW-0472">Membrane</keyword>
<dbReference type="InterPro" id="IPR053331">
    <property type="entry name" value="EGF-like_comC"/>
</dbReference>
<dbReference type="PROSITE" id="PS50026">
    <property type="entry name" value="EGF_3"/>
    <property type="match status" value="1"/>
</dbReference>
<evidence type="ECO:0000259" key="3">
    <source>
        <dbReference type="PROSITE" id="PS50026"/>
    </source>
</evidence>
<evidence type="ECO:0000256" key="2">
    <source>
        <dbReference type="SAM" id="Phobius"/>
    </source>
</evidence>
<evidence type="ECO:0000313" key="5">
    <source>
        <dbReference type="Proteomes" id="UP000007797"/>
    </source>
</evidence>
<feature type="domain" description="EGF-like" evidence="3">
    <location>
        <begin position="48"/>
        <end position="82"/>
    </location>
</feature>
<keyword evidence="2" id="KW-1133">Transmembrane helix</keyword>
<protein>
    <submittedName>
        <fullName evidence="4">IPT/TIG domain-containing protein</fullName>
    </submittedName>
</protein>
<gene>
    <name evidence="4" type="ORF">DFA_02904</name>
</gene>
<name>F4PIT1_CACFS</name>
<dbReference type="OrthoDB" id="9998912at2759"/>
<accession>F4PIT1</accession>
<keyword evidence="1" id="KW-1015">Disulfide bond</keyword>
<dbReference type="RefSeq" id="XP_004362511.1">
    <property type="nucleotide sequence ID" value="XM_004362454.1"/>
</dbReference>
<dbReference type="GeneID" id="14877090"/>
<dbReference type="EMBL" id="GL883006">
    <property type="protein sequence ID" value="EGG24660.1"/>
    <property type="molecule type" value="Genomic_DNA"/>
</dbReference>
<dbReference type="InterPro" id="IPR054484">
    <property type="entry name" value="ComC_SSD"/>
</dbReference>
<dbReference type="InterPro" id="IPR000742">
    <property type="entry name" value="EGF"/>
</dbReference>
<dbReference type="PROSITE" id="PS01186">
    <property type="entry name" value="EGF_2"/>
    <property type="match status" value="1"/>
</dbReference>